<sequence>MSVHTPVDYSSLLAQAKALTDGEPNLIANLSNLSALLYHGLGRVNWAGFYLKEGEGLVLGPFQGNVACVRIPWGKGVCGTAAASGEVQRVEDVHAFAGHIACDAASNSEIVLPILVNGEVVAVLDIDSPEFGRFTEEDQAGLEPIAELIATRFATAG</sequence>
<dbReference type="STRING" id="550540.Fbal_1871"/>
<dbReference type="Proteomes" id="UP000006683">
    <property type="component" value="Chromosome"/>
</dbReference>
<dbReference type="GO" id="GO:0033745">
    <property type="term" value="F:L-methionine-(R)-S-oxide reductase activity"/>
    <property type="evidence" value="ECO:0007669"/>
    <property type="project" value="TreeGrafter"/>
</dbReference>
<dbReference type="InterPro" id="IPR029016">
    <property type="entry name" value="GAF-like_dom_sf"/>
</dbReference>
<name>E1SSP5_FERBD</name>
<accession>E1SSP5</accession>
<evidence type="ECO:0000313" key="4">
    <source>
        <dbReference type="Proteomes" id="UP000006683"/>
    </source>
</evidence>
<evidence type="ECO:0000259" key="2">
    <source>
        <dbReference type="Pfam" id="PF13185"/>
    </source>
</evidence>
<dbReference type="Gene3D" id="3.30.450.40">
    <property type="match status" value="1"/>
</dbReference>
<protein>
    <submittedName>
        <fullName evidence="3">Putative GAF sensor protein</fullName>
    </submittedName>
</protein>
<organism evidence="3 4">
    <name type="scientific">Ferrimonas balearica (strain DSM 9799 / CCM 4581 / KCTC 23876 / PAT)</name>
    <dbReference type="NCBI Taxonomy" id="550540"/>
    <lineage>
        <taxon>Bacteria</taxon>
        <taxon>Pseudomonadati</taxon>
        <taxon>Pseudomonadota</taxon>
        <taxon>Gammaproteobacteria</taxon>
        <taxon>Alteromonadales</taxon>
        <taxon>Ferrimonadaceae</taxon>
        <taxon>Ferrimonas</taxon>
    </lineage>
</organism>
<dbReference type="KEGG" id="fbl:Fbal_1871"/>
<dbReference type="SUPFAM" id="SSF55781">
    <property type="entry name" value="GAF domain-like"/>
    <property type="match status" value="1"/>
</dbReference>
<dbReference type="AlphaFoldDB" id="E1SSP5"/>
<reference evidence="3 4" key="1">
    <citation type="journal article" date="2010" name="Stand. Genomic Sci.">
        <title>Complete genome sequence of Ferrimonas balearica type strain (PAT).</title>
        <authorList>
            <person name="Nolan M."/>
            <person name="Sikorski J."/>
            <person name="Davenport K."/>
            <person name="Lucas S."/>
            <person name="Glavina Del Rio T."/>
            <person name="Tice H."/>
            <person name="Cheng J."/>
            <person name="Goodwin L."/>
            <person name="Pitluck S."/>
            <person name="Liolios K."/>
            <person name="Ivanova N."/>
            <person name="Mavromatis K."/>
            <person name="Ovchinnikova G."/>
            <person name="Pati A."/>
            <person name="Chen A."/>
            <person name="Palaniappan K."/>
            <person name="Land M."/>
            <person name="Hauser L."/>
            <person name="Chang Y."/>
            <person name="Jeffries C."/>
            <person name="Tapia R."/>
            <person name="Brettin T."/>
            <person name="Detter J."/>
            <person name="Han C."/>
            <person name="Yasawong M."/>
            <person name="Rohde M."/>
            <person name="Tindall B."/>
            <person name="Goker M."/>
            <person name="Woyke T."/>
            <person name="Bristow J."/>
            <person name="Eisen J."/>
            <person name="Markowitz V."/>
            <person name="Hugenholtz P."/>
            <person name="Kyrpides N."/>
            <person name="Klenk H."/>
            <person name="Lapidus A."/>
        </authorList>
    </citation>
    <scope>NUCLEOTIDE SEQUENCE [LARGE SCALE GENOMIC DNA]</scope>
    <source>
        <strain evidence="4">DSM 9799 / CCM 4581 / KCTC 23876 / PAT</strain>
    </source>
</reference>
<dbReference type="EMBL" id="CP002209">
    <property type="protein sequence ID" value="ADN76074.1"/>
    <property type="molecule type" value="Genomic_DNA"/>
</dbReference>
<dbReference type="RefSeq" id="WP_013345380.1">
    <property type="nucleotide sequence ID" value="NC_014541.1"/>
</dbReference>
<dbReference type="GO" id="GO:0005829">
    <property type="term" value="C:cytosol"/>
    <property type="evidence" value="ECO:0007669"/>
    <property type="project" value="TreeGrafter"/>
</dbReference>
<dbReference type="PROSITE" id="PS01320">
    <property type="entry name" value="UPF0067"/>
    <property type="match status" value="1"/>
</dbReference>
<dbReference type="InterPro" id="IPR000614">
    <property type="entry name" value="FRMsr_CS"/>
</dbReference>
<dbReference type="HOGENOM" id="CLU_077738_2_0_6"/>
<dbReference type="InterPro" id="IPR003018">
    <property type="entry name" value="GAF"/>
</dbReference>
<evidence type="ECO:0000313" key="3">
    <source>
        <dbReference type="EMBL" id="ADN76074.1"/>
    </source>
</evidence>
<dbReference type="InterPro" id="IPR051330">
    <property type="entry name" value="Phosphatase_reg/MetRdx"/>
</dbReference>
<evidence type="ECO:0000256" key="1">
    <source>
        <dbReference type="ARBA" id="ARBA00038454"/>
    </source>
</evidence>
<dbReference type="OrthoDB" id="9796252at2"/>
<dbReference type="Pfam" id="PF13185">
    <property type="entry name" value="GAF_2"/>
    <property type="match status" value="1"/>
</dbReference>
<dbReference type="PANTHER" id="PTHR21021:SF15">
    <property type="entry name" value="FREE METHIONINE-R-SULFOXIDE REDUCTASE"/>
    <property type="match status" value="1"/>
</dbReference>
<dbReference type="GeneID" id="67182076"/>
<feature type="domain" description="GAF" evidence="2">
    <location>
        <begin position="49"/>
        <end position="150"/>
    </location>
</feature>
<comment type="similarity">
    <text evidence="1">Belongs to the free Met sulfoxide reductase family.</text>
</comment>
<dbReference type="eggNOG" id="COG1956">
    <property type="taxonomic scope" value="Bacteria"/>
</dbReference>
<dbReference type="PANTHER" id="PTHR21021">
    <property type="entry name" value="GAF/PUTATIVE CYTOSKELETAL PROTEIN"/>
    <property type="match status" value="1"/>
</dbReference>
<keyword evidence="4" id="KW-1185">Reference proteome</keyword>
<gene>
    <name evidence="3" type="ordered locus">Fbal_1871</name>
</gene>
<proteinExistence type="inferred from homology"/>
<dbReference type="FunFam" id="3.30.450.40:FF:000008">
    <property type="entry name" value="GAF domain-containing proteins"/>
    <property type="match status" value="1"/>
</dbReference>